<dbReference type="PATRIC" id="fig|698759.3.peg.4478"/>
<dbReference type="AlphaFoldDB" id="L1KVR7"/>
<keyword evidence="2" id="KW-1185">Reference proteome</keyword>
<dbReference type="RefSeq" id="WP_009317894.1">
    <property type="nucleotide sequence ID" value="NZ_AEJC01000334.1"/>
</dbReference>
<dbReference type="GeneID" id="301696250"/>
<dbReference type="OrthoDB" id="4310552at2"/>
<dbReference type="Proteomes" id="UP000010411">
    <property type="component" value="Unassembled WGS sequence"/>
</dbReference>
<comment type="caution">
    <text evidence="1">The sequence shown here is derived from an EMBL/GenBank/DDBJ whole genome shotgun (WGS) entry which is preliminary data.</text>
</comment>
<protein>
    <submittedName>
        <fullName evidence="1">Putative toxin-antitoxin system, toxin component</fullName>
    </submittedName>
</protein>
<evidence type="ECO:0000313" key="2">
    <source>
        <dbReference type="Proteomes" id="UP000010411"/>
    </source>
</evidence>
<accession>L1KVR7</accession>
<dbReference type="EMBL" id="AEJC01000334">
    <property type="protein sequence ID" value="EKX64891.1"/>
    <property type="molecule type" value="Genomic_DNA"/>
</dbReference>
<sequence>MLTGQTERKMKRLSAQLVTGLARTTPRDDDDGIFDPLCRVLGGLRGRPVVLKWTRFPPDTASGVWVELPEMDLLAIRDDTADVEHALVIWGHEVWHMMEGHCAAHTPVGSAAARSRSARGAAVEQVVGALLAVPDARLGGVPGGDLKYATRTDFHAAQEAEAERFGLEFATEMRAYLRRPDLLQVTGRIEKSLGQGPWA</sequence>
<proteinExistence type="predicted"/>
<name>L1KVR7_9ACTN</name>
<gene>
    <name evidence="1" type="ORF">STRIP9103_07782</name>
</gene>
<organism evidence="1 2">
    <name type="scientific">Streptomyces ipomoeae 91-03</name>
    <dbReference type="NCBI Taxonomy" id="698759"/>
    <lineage>
        <taxon>Bacteria</taxon>
        <taxon>Bacillati</taxon>
        <taxon>Actinomycetota</taxon>
        <taxon>Actinomycetes</taxon>
        <taxon>Kitasatosporales</taxon>
        <taxon>Streptomycetaceae</taxon>
        <taxon>Streptomyces</taxon>
    </lineage>
</organism>
<reference evidence="1 2" key="1">
    <citation type="submission" date="2012-11" db="EMBL/GenBank/DDBJ databases">
        <authorList>
            <person name="Huguet-Tapia J.C."/>
            <person name="Durkin A.S."/>
            <person name="Pettis G.S."/>
            <person name="Badger J.H."/>
        </authorList>
    </citation>
    <scope>NUCLEOTIDE SEQUENCE [LARGE SCALE GENOMIC DNA]</scope>
    <source>
        <strain evidence="1 2">91-03</strain>
    </source>
</reference>
<evidence type="ECO:0000313" key="1">
    <source>
        <dbReference type="EMBL" id="EKX64891.1"/>
    </source>
</evidence>